<sequence length="51" mass="6066">MKFSLWSFTLKRPTTSCDHSSQKQHLETLKTRRIIMWKVEILARGRTISMS</sequence>
<proteinExistence type="predicted"/>
<keyword evidence="2" id="KW-1185">Reference proteome</keyword>
<accession>A0A2I0WN00</accession>
<dbReference type="AlphaFoldDB" id="A0A2I0WN00"/>
<protein>
    <submittedName>
        <fullName evidence="1">Uncharacterized protein</fullName>
    </submittedName>
</protein>
<reference evidence="1 2" key="1">
    <citation type="journal article" date="2016" name="Sci. Rep.">
        <title>The Dendrobium catenatum Lindl. genome sequence provides insights into polysaccharide synthase, floral development and adaptive evolution.</title>
        <authorList>
            <person name="Zhang G.Q."/>
            <person name="Xu Q."/>
            <person name="Bian C."/>
            <person name="Tsai W.C."/>
            <person name="Yeh C.M."/>
            <person name="Liu K.W."/>
            <person name="Yoshida K."/>
            <person name="Zhang L.S."/>
            <person name="Chang S.B."/>
            <person name="Chen F."/>
            <person name="Shi Y."/>
            <person name="Su Y.Y."/>
            <person name="Zhang Y.Q."/>
            <person name="Chen L.J."/>
            <person name="Yin Y."/>
            <person name="Lin M."/>
            <person name="Huang H."/>
            <person name="Deng H."/>
            <person name="Wang Z.W."/>
            <person name="Zhu S.L."/>
            <person name="Zhao X."/>
            <person name="Deng C."/>
            <person name="Niu S.C."/>
            <person name="Huang J."/>
            <person name="Wang M."/>
            <person name="Liu G.H."/>
            <person name="Yang H.J."/>
            <person name="Xiao X.J."/>
            <person name="Hsiao Y.Y."/>
            <person name="Wu W.L."/>
            <person name="Chen Y.Y."/>
            <person name="Mitsuda N."/>
            <person name="Ohme-Takagi M."/>
            <person name="Luo Y.B."/>
            <person name="Van de Peer Y."/>
            <person name="Liu Z.J."/>
        </authorList>
    </citation>
    <scope>NUCLEOTIDE SEQUENCE [LARGE SCALE GENOMIC DNA]</scope>
    <source>
        <tissue evidence="1">The whole plant</tissue>
    </source>
</reference>
<dbReference type="EMBL" id="KZ502537">
    <property type="protein sequence ID" value="PKU77040.1"/>
    <property type="molecule type" value="Genomic_DNA"/>
</dbReference>
<organism evidence="1 2">
    <name type="scientific">Dendrobium catenatum</name>
    <dbReference type="NCBI Taxonomy" id="906689"/>
    <lineage>
        <taxon>Eukaryota</taxon>
        <taxon>Viridiplantae</taxon>
        <taxon>Streptophyta</taxon>
        <taxon>Embryophyta</taxon>
        <taxon>Tracheophyta</taxon>
        <taxon>Spermatophyta</taxon>
        <taxon>Magnoliopsida</taxon>
        <taxon>Liliopsida</taxon>
        <taxon>Asparagales</taxon>
        <taxon>Orchidaceae</taxon>
        <taxon>Epidendroideae</taxon>
        <taxon>Malaxideae</taxon>
        <taxon>Dendrobiinae</taxon>
        <taxon>Dendrobium</taxon>
    </lineage>
</organism>
<reference evidence="1 2" key="2">
    <citation type="journal article" date="2017" name="Nature">
        <title>The Apostasia genome and the evolution of orchids.</title>
        <authorList>
            <person name="Zhang G.Q."/>
            <person name="Liu K.W."/>
            <person name="Li Z."/>
            <person name="Lohaus R."/>
            <person name="Hsiao Y.Y."/>
            <person name="Niu S.C."/>
            <person name="Wang J.Y."/>
            <person name="Lin Y.C."/>
            <person name="Xu Q."/>
            <person name="Chen L.J."/>
            <person name="Yoshida K."/>
            <person name="Fujiwara S."/>
            <person name="Wang Z.W."/>
            <person name="Zhang Y.Q."/>
            <person name="Mitsuda N."/>
            <person name="Wang M."/>
            <person name="Liu G.H."/>
            <person name="Pecoraro L."/>
            <person name="Huang H.X."/>
            <person name="Xiao X.J."/>
            <person name="Lin M."/>
            <person name="Wu X.Y."/>
            <person name="Wu W.L."/>
            <person name="Chen Y.Y."/>
            <person name="Chang S.B."/>
            <person name="Sakamoto S."/>
            <person name="Ohme-Takagi M."/>
            <person name="Yagi M."/>
            <person name="Zeng S.J."/>
            <person name="Shen C.Y."/>
            <person name="Yeh C.M."/>
            <person name="Luo Y.B."/>
            <person name="Tsai W.C."/>
            <person name="Van de Peer Y."/>
            <person name="Liu Z.J."/>
        </authorList>
    </citation>
    <scope>NUCLEOTIDE SEQUENCE [LARGE SCALE GENOMIC DNA]</scope>
    <source>
        <tissue evidence="1">The whole plant</tissue>
    </source>
</reference>
<dbReference type="Proteomes" id="UP000233837">
    <property type="component" value="Unassembled WGS sequence"/>
</dbReference>
<evidence type="ECO:0000313" key="2">
    <source>
        <dbReference type="Proteomes" id="UP000233837"/>
    </source>
</evidence>
<evidence type="ECO:0000313" key="1">
    <source>
        <dbReference type="EMBL" id="PKU77040.1"/>
    </source>
</evidence>
<gene>
    <name evidence="1" type="ORF">MA16_Dca001646</name>
</gene>
<name>A0A2I0WN00_9ASPA</name>